<feature type="signal peptide" evidence="9">
    <location>
        <begin position="1"/>
        <end position="27"/>
    </location>
</feature>
<dbReference type="SMART" id="SM00365">
    <property type="entry name" value="LRR_SD22"/>
    <property type="match status" value="4"/>
</dbReference>
<dbReference type="Proteomes" id="UP000554482">
    <property type="component" value="Unassembled WGS sequence"/>
</dbReference>
<accession>A0A7J6VDE7</accession>
<comment type="caution">
    <text evidence="11">The sequence shown here is derived from an EMBL/GenBank/DDBJ whole genome shotgun (WGS) entry which is preliminary data.</text>
</comment>
<name>A0A7J6VDE7_THATH</name>
<evidence type="ECO:0000256" key="3">
    <source>
        <dbReference type="ARBA" id="ARBA00022614"/>
    </source>
</evidence>
<keyword evidence="7" id="KW-0472">Membrane</keyword>
<organism evidence="11 12">
    <name type="scientific">Thalictrum thalictroides</name>
    <name type="common">Rue-anemone</name>
    <name type="synonym">Anemone thalictroides</name>
    <dbReference type="NCBI Taxonomy" id="46969"/>
    <lineage>
        <taxon>Eukaryota</taxon>
        <taxon>Viridiplantae</taxon>
        <taxon>Streptophyta</taxon>
        <taxon>Embryophyta</taxon>
        <taxon>Tracheophyta</taxon>
        <taxon>Spermatophyta</taxon>
        <taxon>Magnoliopsida</taxon>
        <taxon>Ranunculales</taxon>
        <taxon>Ranunculaceae</taxon>
        <taxon>Thalictroideae</taxon>
        <taxon>Thalictrum</taxon>
    </lineage>
</organism>
<keyword evidence="9" id="KW-0732">Signal</keyword>
<keyword evidence="12" id="KW-1185">Reference proteome</keyword>
<comment type="subcellular location">
    <subcellularLocation>
        <location evidence="2">Cell envelope</location>
    </subcellularLocation>
    <subcellularLocation>
        <location evidence="1">Membrane</location>
        <topology evidence="1">Single-pass membrane protein</topology>
    </subcellularLocation>
</comment>
<dbReference type="InterPro" id="IPR013210">
    <property type="entry name" value="LRR_N_plant-typ"/>
</dbReference>
<sequence length="487" mass="53685">MAFTSSASSLLAITLVCFSISAYTCFANCHVDDESGLLAFKSGITQDPTGMLSSWIPATDCCIWSGIECLDSNKRVSSLTLFGASDPNFFVTGTISPSLSKLRYLQGLFLQNLRNLTGTFPTFIFNLPDLNQLYLDNNKLSGPLPMDIGQKLHPQFVGLSLSENRFTGSIPSSISQLVNLRDLDLGSNIFSGPIPNGIQNMNNLVFLNLEKNQLSGKIPNFFATLTSLQELDLSHNKLSGEIPSSISFLAPTLELLNLGHNLLTGKIPNYLGNFQNLNRLDLSSNQLTGVVPTSFRNLTDILYLQLAHNHLVDPFPELEVKKIEGLDLSYNKFNLVTIPKWVESSALIYSLKLAGCGLKFRLEDFKPREKYFYDYIDLSDNQITGTPVGLMNETTLLKGFWASGNQLRFDLSGLRLPNGLKTLVLARNKIFGKVPQNISKLEKVDLSHNHLCGPIPETKFAVEAFLGNDCLCGSPLPPCKKMQAESV</sequence>
<dbReference type="SMART" id="SM00369">
    <property type="entry name" value="LRR_TYP"/>
    <property type="match status" value="4"/>
</dbReference>
<dbReference type="Pfam" id="PF00560">
    <property type="entry name" value="LRR_1"/>
    <property type="match status" value="6"/>
</dbReference>
<feature type="domain" description="Leucine-rich repeat-containing N-terminal plant-type" evidence="10">
    <location>
        <begin position="32"/>
        <end position="69"/>
    </location>
</feature>
<dbReference type="GO" id="GO:0016020">
    <property type="term" value="C:membrane"/>
    <property type="evidence" value="ECO:0007669"/>
    <property type="project" value="UniProtKB-SubCell"/>
</dbReference>
<dbReference type="OrthoDB" id="676979at2759"/>
<dbReference type="AlphaFoldDB" id="A0A7J6VDE7"/>
<dbReference type="PROSITE" id="PS51450">
    <property type="entry name" value="LRR"/>
    <property type="match status" value="1"/>
</dbReference>
<keyword evidence="3" id="KW-0433">Leucine-rich repeat</keyword>
<dbReference type="PANTHER" id="PTHR48059:SF19">
    <property type="entry name" value="RECEPTOR-LIKE PROTEIN KINASE 5"/>
    <property type="match status" value="1"/>
</dbReference>
<evidence type="ECO:0000256" key="4">
    <source>
        <dbReference type="ARBA" id="ARBA00022692"/>
    </source>
</evidence>
<dbReference type="InterPro" id="IPR001611">
    <property type="entry name" value="Leu-rich_rpt"/>
</dbReference>
<evidence type="ECO:0000256" key="7">
    <source>
        <dbReference type="ARBA" id="ARBA00023136"/>
    </source>
</evidence>
<keyword evidence="11" id="KW-0808">Transferase</keyword>
<dbReference type="Gene3D" id="3.80.10.10">
    <property type="entry name" value="Ribonuclease Inhibitor"/>
    <property type="match status" value="3"/>
</dbReference>
<evidence type="ECO:0000256" key="1">
    <source>
        <dbReference type="ARBA" id="ARBA00004167"/>
    </source>
</evidence>
<dbReference type="InterPro" id="IPR051848">
    <property type="entry name" value="PGIP"/>
</dbReference>
<keyword evidence="11" id="KW-0675">Receptor</keyword>
<protein>
    <submittedName>
        <fullName evidence="11">Leucine-rich repeat receptor-like protein kinase pxc2</fullName>
    </submittedName>
</protein>
<evidence type="ECO:0000256" key="6">
    <source>
        <dbReference type="ARBA" id="ARBA00022989"/>
    </source>
</evidence>
<evidence type="ECO:0000259" key="10">
    <source>
        <dbReference type="Pfam" id="PF08263"/>
    </source>
</evidence>
<reference evidence="11 12" key="1">
    <citation type="submission" date="2020-06" db="EMBL/GenBank/DDBJ databases">
        <title>Transcriptomic and genomic resources for Thalictrum thalictroides and T. hernandezii: Facilitating candidate gene discovery in an emerging model plant lineage.</title>
        <authorList>
            <person name="Arias T."/>
            <person name="Riano-Pachon D.M."/>
            <person name="Di Stilio V.S."/>
        </authorList>
    </citation>
    <scope>NUCLEOTIDE SEQUENCE [LARGE SCALE GENOMIC DNA]</scope>
    <source>
        <strain evidence="12">cv. WT478/WT964</strain>
        <tissue evidence="11">Leaves</tissue>
    </source>
</reference>
<keyword evidence="5" id="KW-0677">Repeat</keyword>
<gene>
    <name evidence="11" type="ORF">FRX31_027293</name>
</gene>
<evidence type="ECO:0000313" key="12">
    <source>
        <dbReference type="Proteomes" id="UP000554482"/>
    </source>
</evidence>
<dbReference type="InterPro" id="IPR032675">
    <property type="entry name" value="LRR_dom_sf"/>
</dbReference>
<feature type="chain" id="PRO_5029875176" evidence="9">
    <location>
        <begin position="28"/>
        <end position="487"/>
    </location>
</feature>
<comment type="similarity">
    <text evidence="8">Belongs to the polygalacturonase-inhibiting protein family.</text>
</comment>
<dbReference type="Pfam" id="PF08263">
    <property type="entry name" value="LRRNT_2"/>
    <property type="match status" value="1"/>
</dbReference>
<proteinExistence type="inferred from homology"/>
<dbReference type="EMBL" id="JABWDY010033915">
    <property type="protein sequence ID" value="KAF5183116.1"/>
    <property type="molecule type" value="Genomic_DNA"/>
</dbReference>
<evidence type="ECO:0000313" key="11">
    <source>
        <dbReference type="EMBL" id="KAF5183116.1"/>
    </source>
</evidence>
<evidence type="ECO:0000256" key="8">
    <source>
        <dbReference type="ARBA" id="ARBA00038043"/>
    </source>
</evidence>
<evidence type="ECO:0000256" key="9">
    <source>
        <dbReference type="SAM" id="SignalP"/>
    </source>
</evidence>
<dbReference type="SUPFAM" id="SSF52058">
    <property type="entry name" value="L domain-like"/>
    <property type="match status" value="2"/>
</dbReference>
<evidence type="ECO:0000256" key="2">
    <source>
        <dbReference type="ARBA" id="ARBA00004196"/>
    </source>
</evidence>
<dbReference type="InterPro" id="IPR003591">
    <property type="entry name" value="Leu-rich_rpt_typical-subtyp"/>
</dbReference>
<dbReference type="GO" id="GO:0016301">
    <property type="term" value="F:kinase activity"/>
    <property type="evidence" value="ECO:0007669"/>
    <property type="project" value="UniProtKB-KW"/>
</dbReference>
<evidence type="ECO:0000256" key="5">
    <source>
        <dbReference type="ARBA" id="ARBA00022737"/>
    </source>
</evidence>
<keyword evidence="4" id="KW-0812">Transmembrane</keyword>
<keyword evidence="11" id="KW-0418">Kinase</keyword>
<dbReference type="PANTHER" id="PTHR48059">
    <property type="entry name" value="POLYGALACTURONASE INHIBITOR 1"/>
    <property type="match status" value="1"/>
</dbReference>
<dbReference type="PRINTS" id="PR00019">
    <property type="entry name" value="LEURICHRPT"/>
</dbReference>
<keyword evidence="6" id="KW-1133">Transmembrane helix</keyword>
<dbReference type="Pfam" id="PF13855">
    <property type="entry name" value="LRR_8"/>
    <property type="match status" value="1"/>
</dbReference>
<dbReference type="FunFam" id="3.80.10.10:FF:000095">
    <property type="entry name" value="LRR receptor-like serine/threonine-protein kinase GSO1"/>
    <property type="match status" value="1"/>
</dbReference>